<evidence type="ECO:0000256" key="1">
    <source>
        <dbReference type="SAM" id="MobiDB-lite"/>
    </source>
</evidence>
<dbReference type="OrthoDB" id="2870225at2"/>
<sequence length="265" mass="30287">MTKNKLIVLGIGLILIIILSALLIVLQPETDQNTQQTNSEPETANEENSSANENTADTSDNFNMPDEDGVVGEDSGVNENDKPDDEQLKEYAHRALDNVDLPEDTDSISEELLRAHAELYSIYTQMAELESDDIDGSQESAERIMRERYSWYEFSSEEYGFTYNEDDFLTVAETEGYIEDASKRAAVLFEVLANENDDYYTGQLVYQYLQPYIWHEIADEAIAYYDPASENEQEREEAAERMFAQDVLEYIGDEYPEYLEGESSQ</sequence>
<feature type="transmembrane region" description="Helical" evidence="2">
    <location>
        <begin position="7"/>
        <end position="26"/>
    </location>
</feature>
<dbReference type="Proteomes" id="UP000199318">
    <property type="component" value="Unassembled WGS sequence"/>
</dbReference>
<proteinExistence type="predicted"/>
<keyword evidence="2" id="KW-1133">Transmembrane helix</keyword>
<dbReference type="RefSeq" id="WP_093073249.1">
    <property type="nucleotide sequence ID" value="NZ_FOGV01000016.1"/>
</dbReference>
<dbReference type="EMBL" id="FOGV01000016">
    <property type="protein sequence ID" value="SES13643.1"/>
    <property type="molecule type" value="Genomic_DNA"/>
</dbReference>
<comment type="caution">
    <text evidence="3">The sequence shown here is derived from an EMBL/GenBank/DDBJ whole genome shotgun (WGS) entry which is preliminary data.</text>
</comment>
<dbReference type="AlphaFoldDB" id="A0A1H9UX92"/>
<keyword evidence="2" id="KW-0812">Transmembrane</keyword>
<feature type="compositionally biased region" description="Low complexity" evidence="1">
    <location>
        <begin position="37"/>
        <end position="56"/>
    </location>
</feature>
<evidence type="ECO:0000313" key="3">
    <source>
        <dbReference type="EMBL" id="SES13643.1"/>
    </source>
</evidence>
<keyword evidence="4" id="KW-1185">Reference proteome</keyword>
<accession>A0A1H9UX92</accession>
<evidence type="ECO:0000256" key="2">
    <source>
        <dbReference type="SAM" id="Phobius"/>
    </source>
</evidence>
<name>A0A1H9UX92_9BACI</name>
<evidence type="ECO:0000313" key="4">
    <source>
        <dbReference type="Proteomes" id="UP000199318"/>
    </source>
</evidence>
<keyword evidence="2" id="KW-0472">Membrane</keyword>
<feature type="region of interest" description="Disordered" evidence="1">
    <location>
        <begin position="32"/>
        <end position="84"/>
    </location>
</feature>
<reference evidence="4" key="1">
    <citation type="submission" date="2016-10" db="EMBL/GenBank/DDBJ databases">
        <authorList>
            <person name="de Groot N.N."/>
        </authorList>
    </citation>
    <scope>NUCLEOTIDE SEQUENCE [LARGE SCALE GENOMIC DNA]</scope>
    <source>
        <strain evidence="4">10nlg</strain>
    </source>
</reference>
<protein>
    <submittedName>
        <fullName evidence="3">Uncharacterized protein</fullName>
    </submittedName>
</protein>
<gene>
    <name evidence="3" type="ORF">SAMN05444126_11629</name>
</gene>
<organism evidence="3 4">
    <name type="scientific">Salisediminibacterium halotolerans</name>
    <dbReference type="NCBI Taxonomy" id="517425"/>
    <lineage>
        <taxon>Bacteria</taxon>
        <taxon>Bacillati</taxon>
        <taxon>Bacillota</taxon>
        <taxon>Bacilli</taxon>
        <taxon>Bacillales</taxon>
        <taxon>Bacillaceae</taxon>
        <taxon>Salisediminibacterium</taxon>
    </lineage>
</organism>